<evidence type="ECO:0000256" key="9">
    <source>
        <dbReference type="ARBA" id="ARBA00022748"/>
    </source>
</evidence>
<evidence type="ECO:0000313" key="14">
    <source>
        <dbReference type="EMBL" id="RUQ81617.1"/>
    </source>
</evidence>
<dbReference type="PRINTS" id="PR01414">
    <property type="entry name" value="CCMBBIOGNSIS"/>
</dbReference>
<dbReference type="PANTHER" id="PTHR30070:SF1">
    <property type="entry name" value="CYTOCHROME C BIOGENESIS B-RELATED"/>
    <property type="match status" value="1"/>
</dbReference>
<feature type="transmembrane region" description="Helical" evidence="13">
    <location>
        <begin position="166"/>
        <end position="188"/>
    </location>
</feature>
<dbReference type="Pfam" id="PF03379">
    <property type="entry name" value="CcmB"/>
    <property type="match status" value="1"/>
</dbReference>
<sequence>MSLATLFKTLLLREAYLHLRQLRLIINSFLFFCMVMVFFPLTIPPDPAYLRIIAPGIVWIGLLLAALLSAERLFQQDFEDGVIEQWLISGYPVSLFVSAKILLHWLLVMLPLIVFSPVLAILFSLNAYETAVLVISLICGSPAIMFLCALAAIFSTGLKQKGVLMALVLLPLTIPVMIFGSGTLNAAMQGLPVAGFFALLLALSLIAAGFLPFAIAAVMRITLVD</sequence>
<evidence type="ECO:0000256" key="10">
    <source>
        <dbReference type="ARBA" id="ARBA00022989"/>
    </source>
</evidence>
<dbReference type="GO" id="GO:0015232">
    <property type="term" value="F:heme transmembrane transporter activity"/>
    <property type="evidence" value="ECO:0007669"/>
    <property type="project" value="InterPro"/>
</dbReference>
<evidence type="ECO:0000256" key="1">
    <source>
        <dbReference type="ARBA" id="ARBA00002442"/>
    </source>
</evidence>
<keyword evidence="9 12" id="KW-0201">Cytochrome c-type biogenesis</keyword>
<feature type="transmembrane region" description="Helical" evidence="13">
    <location>
        <begin position="131"/>
        <end position="154"/>
    </location>
</feature>
<keyword evidence="6 12" id="KW-1003">Cell membrane</keyword>
<dbReference type="GO" id="GO:0005886">
    <property type="term" value="C:plasma membrane"/>
    <property type="evidence" value="ECO:0007669"/>
    <property type="project" value="UniProtKB-SubCell"/>
</dbReference>
<dbReference type="GO" id="GO:0017004">
    <property type="term" value="P:cytochrome complex assembly"/>
    <property type="evidence" value="ECO:0007669"/>
    <property type="project" value="UniProtKB-KW"/>
</dbReference>
<dbReference type="PIRSF" id="PIRSF002764">
    <property type="entry name" value="CcmB"/>
    <property type="match status" value="1"/>
</dbReference>
<organism evidence="14 15">
    <name type="scientific">Legionella septentrionalis</name>
    <dbReference type="NCBI Taxonomy" id="2498109"/>
    <lineage>
        <taxon>Bacteria</taxon>
        <taxon>Pseudomonadati</taxon>
        <taxon>Pseudomonadota</taxon>
        <taxon>Gammaproteobacteria</taxon>
        <taxon>Legionellales</taxon>
        <taxon>Legionellaceae</taxon>
        <taxon>Legionella</taxon>
    </lineage>
</organism>
<comment type="similarity">
    <text evidence="3 12">Belongs to the CcmB/CycW/HelB family.</text>
</comment>
<evidence type="ECO:0000256" key="6">
    <source>
        <dbReference type="ARBA" id="ARBA00022475"/>
    </source>
</evidence>
<keyword evidence="15" id="KW-1185">Reference proteome</keyword>
<evidence type="ECO:0000256" key="4">
    <source>
        <dbReference type="ARBA" id="ARBA00016452"/>
    </source>
</evidence>
<dbReference type="EMBL" id="RZGR01000036">
    <property type="protein sequence ID" value="RUQ81617.1"/>
    <property type="molecule type" value="Genomic_DNA"/>
</dbReference>
<evidence type="ECO:0000256" key="3">
    <source>
        <dbReference type="ARBA" id="ARBA00010544"/>
    </source>
</evidence>
<evidence type="ECO:0000256" key="8">
    <source>
        <dbReference type="ARBA" id="ARBA00022692"/>
    </source>
</evidence>
<evidence type="ECO:0000256" key="13">
    <source>
        <dbReference type="SAM" id="Phobius"/>
    </source>
</evidence>
<evidence type="ECO:0000256" key="5">
    <source>
        <dbReference type="ARBA" id="ARBA00022448"/>
    </source>
</evidence>
<keyword evidence="8 13" id="KW-0812">Transmembrane</keyword>
<keyword evidence="11 12" id="KW-0472">Membrane</keyword>
<dbReference type="OrthoDB" id="9799895at2"/>
<dbReference type="InterPro" id="IPR003544">
    <property type="entry name" value="Cyt_c_biogenesis_CcmB"/>
</dbReference>
<proteinExistence type="inferred from homology"/>
<reference evidence="14 15" key="1">
    <citation type="submission" date="2018-12" db="EMBL/GenBank/DDBJ databases">
        <title>Legionella sp,whole genome shotgun sequence.</title>
        <authorList>
            <person name="Wu H."/>
        </authorList>
    </citation>
    <scope>NUCLEOTIDE SEQUENCE [LARGE SCALE GENOMIC DNA]</scope>
    <source>
        <strain evidence="15">km714</strain>
    </source>
</reference>
<keyword evidence="5 12" id="KW-0813">Transport</keyword>
<evidence type="ECO:0000256" key="7">
    <source>
        <dbReference type="ARBA" id="ARBA00022519"/>
    </source>
</evidence>
<comment type="function">
    <text evidence="1 12">Required for the export of heme to the periplasm for the biogenesis of c-type cytochromes.</text>
</comment>
<comment type="caution">
    <text evidence="14">The sequence shown here is derived from an EMBL/GenBank/DDBJ whole genome shotgun (WGS) entry which is preliminary data.</text>
</comment>
<keyword evidence="10 13" id="KW-1133">Transmembrane helix</keyword>
<accession>A0A433JH31</accession>
<name>A0A433JH31_9GAMM</name>
<feature type="transmembrane region" description="Helical" evidence="13">
    <location>
        <begin position="102"/>
        <end position="125"/>
    </location>
</feature>
<feature type="transmembrane region" description="Helical" evidence="13">
    <location>
        <begin position="49"/>
        <end position="68"/>
    </location>
</feature>
<dbReference type="GO" id="GO:1903607">
    <property type="term" value="P:cytochrome c biosynthetic process"/>
    <property type="evidence" value="ECO:0007669"/>
    <property type="project" value="TreeGrafter"/>
</dbReference>
<feature type="transmembrane region" description="Helical" evidence="13">
    <location>
        <begin position="194"/>
        <end position="219"/>
    </location>
</feature>
<dbReference type="Proteomes" id="UP000288012">
    <property type="component" value="Unassembled WGS sequence"/>
</dbReference>
<evidence type="ECO:0000313" key="15">
    <source>
        <dbReference type="Proteomes" id="UP000288012"/>
    </source>
</evidence>
<gene>
    <name evidence="14" type="primary">ccmB</name>
    <name evidence="14" type="ORF">EKM59_10115</name>
</gene>
<feature type="transmembrane region" description="Helical" evidence="13">
    <location>
        <begin position="21"/>
        <end position="43"/>
    </location>
</feature>
<dbReference type="RefSeq" id="WP_126954777.1">
    <property type="nucleotide sequence ID" value="NZ_RZGR01000036.1"/>
</dbReference>
<evidence type="ECO:0000256" key="12">
    <source>
        <dbReference type="PIRNR" id="PIRNR002764"/>
    </source>
</evidence>
<dbReference type="InterPro" id="IPR026031">
    <property type="entry name" value="Cyt_c_CcmB_bac"/>
</dbReference>
<protein>
    <recommendedName>
        <fullName evidence="4 12">Heme exporter protein B</fullName>
    </recommendedName>
</protein>
<evidence type="ECO:0000256" key="2">
    <source>
        <dbReference type="ARBA" id="ARBA00004429"/>
    </source>
</evidence>
<dbReference type="NCBIfam" id="TIGR01190">
    <property type="entry name" value="ccmB"/>
    <property type="match status" value="1"/>
</dbReference>
<dbReference type="PANTHER" id="PTHR30070">
    <property type="entry name" value="HEME EXPORTER PROTEIN B"/>
    <property type="match status" value="1"/>
</dbReference>
<keyword evidence="7 12" id="KW-0997">Cell inner membrane</keyword>
<dbReference type="AlphaFoldDB" id="A0A433JH31"/>
<evidence type="ECO:0000256" key="11">
    <source>
        <dbReference type="ARBA" id="ARBA00023136"/>
    </source>
</evidence>
<comment type="subcellular location">
    <subcellularLocation>
        <location evidence="2">Cell inner membrane</location>
        <topology evidence="2">Multi-pass membrane protein</topology>
    </subcellularLocation>
</comment>